<feature type="transmembrane region" description="Helical" evidence="1">
    <location>
        <begin position="69"/>
        <end position="86"/>
    </location>
</feature>
<keyword evidence="1" id="KW-0812">Transmembrane</keyword>
<sequence length="182" mass="21070">MLRCVFFLYCFLLVTFFSSRRVLVCAGAYLSSSYPLMPDCQYWVYFAFLRCFSFCTFLFCIFWGHKRHWLVLWHISALIFFFVLSLQARRWGLSGCFAAFLFCPIPLLALRVTKFKACCIVASLSDSMLILRSCQLLDTFPVLPSLPFTPRLCFFPSCLHVHIVEREQSTMMAMSSCEVGST</sequence>
<feature type="transmembrane region" description="Helical" evidence="1">
    <location>
        <begin position="92"/>
        <end position="110"/>
    </location>
</feature>
<organism evidence="2 3">
    <name type="scientific">Lineolata rhizophorae</name>
    <dbReference type="NCBI Taxonomy" id="578093"/>
    <lineage>
        <taxon>Eukaryota</taxon>
        <taxon>Fungi</taxon>
        <taxon>Dikarya</taxon>
        <taxon>Ascomycota</taxon>
        <taxon>Pezizomycotina</taxon>
        <taxon>Dothideomycetes</taxon>
        <taxon>Dothideomycetes incertae sedis</taxon>
        <taxon>Lineolatales</taxon>
        <taxon>Lineolataceae</taxon>
        <taxon>Lineolata</taxon>
    </lineage>
</organism>
<dbReference type="Proteomes" id="UP000799766">
    <property type="component" value="Unassembled WGS sequence"/>
</dbReference>
<accession>A0A6A6P8C8</accession>
<keyword evidence="1" id="KW-0472">Membrane</keyword>
<evidence type="ECO:0000256" key="1">
    <source>
        <dbReference type="SAM" id="Phobius"/>
    </source>
</evidence>
<proteinExistence type="predicted"/>
<keyword evidence="1" id="KW-1133">Transmembrane helix</keyword>
<keyword evidence="3" id="KW-1185">Reference proteome</keyword>
<evidence type="ECO:0000313" key="2">
    <source>
        <dbReference type="EMBL" id="KAF2459703.1"/>
    </source>
</evidence>
<name>A0A6A6P8C8_9PEZI</name>
<gene>
    <name evidence="2" type="ORF">BDY21DRAFT_176536</name>
</gene>
<protein>
    <submittedName>
        <fullName evidence="2">Uncharacterized protein</fullName>
    </submittedName>
</protein>
<reference evidence="2" key="1">
    <citation type="journal article" date="2020" name="Stud. Mycol.">
        <title>101 Dothideomycetes genomes: a test case for predicting lifestyles and emergence of pathogens.</title>
        <authorList>
            <person name="Haridas S."/>
            <person name="Albert R."/>
            <person name="Binder M."/>
            <person name="Bloem J."/>
            <person name="Labutti K."/>
            <person name="Salamov A."/>
            <person name="Andreopoulos B."/>
            <person name="Baker S."/>
            <person name="Barry K."/>
            <person name="Bills G."/>
            <person name="Bluhm B."/>
            <person name="Cannon C."/>
            <person name="Castanera R."/>
            <person name="Culley D."/>
            <person name="Daum C."/>
            <person name="Ezra D."/>
            <person name="Gonzalez J."/>
            <person name="Henrissat B."/>
            <person name="Kuo A."/>
            <person name="Liang C."/>
            <person name="Lipzen A."/>
            <person name="Lutzoni F."/>
            <person name="Magnuson J."/>
            <person name="Mondo S."/>
            <person name="Nolan M."/>
            <person name="Ohm R."/>
            <person name="Pangilinan J."/>
            <person name="Park H.-J."/>
            <person name="Ramirez L."/>
            <person name="Alfaro M."/>
            <person name="Sun H."/>
            <person name="Tritt A."/>
            <person name="Yoshinaga Y."/>
            <person name="Zwiers L.-H."/>
            <person name="Turgeon B."/>
            <person name="Goodwin S."/>
            <person name="Spatafora J."/>
            <person name="Crous P."/>
            <person name="Grigoriev I."/>
        </authorList>
    </citation>
    <scope>NUCLEOTIDE SEQUENCE</scope>
    <source>
        <strain evidence="2">ATCC 16933</strain>
    </source>
</reference>
<feature type="transmembrane region" description="Helical" evidence="1">
    <location>
        <begin position="42"/>
        <end position="62"/>
    </location>
</feature>
<dbReference type="AlphaFoldDB" id="A0A6A6P8C8"/>
<evidence type="ECO:0000313" key="3">
    <source>
        <dbReference type="Proteomes" id="UP000799766"/>
    </source>
</evidence>
<dbReference type="EMBL" id="MU001674">
    <property type="protein sequence ID" value="KAF2459703.1"/>
    <property type="molecule type" value="Genomic_DNA"/>
</dbReference>